<dbReference type="RefSeq" id="WP_305997686.1">
    <property type="nucleotide sequence ID" value="NZ_JAVALS010000020.1"/>
</dbReference>
<dbReference type="PROSITE" id="PS51257">
    <property type="entry name" value="PROKAR_LIPOPROTEIN"/>
    <property type="match status" value="1"/>
</dbReference>
<evidence type="ECO:0008006" key="5">
    <source>
        <dbReference type="Google" id="ProtNLM"/>
    </source>
</evidence>
<dbReference type="InterPro" id="IPR005297">
    <property type="entry name" value="Lipoprotein_repeat"/>
</dbReference>
<keyword evidence="2" id="KW-0732">Signal</keyword>
<dbReference type="EMBL" id="JAVALS010000020">
    <property type="protein sequence ID" value="MDP5228640.1"/>
    <property type="molecule type" value="Genomic_DNA"/>
</dbReference>
<name>A0ABT9ISS5_9MICC</name>
<protein>
    <recommendedName>
        <fullName evidence="5">Lipoprotein</fullName>
    </recommendedName>
</protein>
<feature type="region of interest" description="Disordered" evidence="1">
    <location>
        <begin position="31"/>
        <end position="57"/>
    </location>
</feature>
<organism evidence="3 4">
    <name type="scientific">Arthrobacter horti</name>
    <dbReference type="NCBI Taxonomy" id="3068273"/>
    <lineage>
        <taxon>Bacteria</taxon>
        <taxon>Bacillati</taxon>
        <taxon>Actinomycetota</taxon>
        <taxon>Actinomycetes</taxon>
        <taxon>Micrococcales</taxon>
        <taxon>Micrococcaceae</taxon>
        <taxon>Arthrobacter</taxon>
    </lineage>
</organism>
<evidence type="ECO:0000313" key="4">
    <source>
        <dbReference type="Proteomes" id="UP001232725"/>
    </source>
</evidence>
<evidence type="ECO:0000313" key="3">
    <source>
        <dbReference type="EMBL" id="MDP5228640.1"/>
    </source>
</evidence>
<evidence type="ECO:0000256" key="2">
    <source>
        <dbReference type="SAM" id="SignalP"/>
    </source>
</evidence>
<gene>
    <name evidence="3" type="ORF">Q9R02_15895</name>
</gene>
<dbReference type="PANTHER" id="PTHR39335">
    <property type="entry name" value="BLL4220 PROTEIN"/>
    <property type="match status" value="1"/>
</dbReference>
<feature type="compositionally biased region" description="Low complexity" evidence="1">
    <location>
        <begin position="35"/>
        <end position="56"/>
    </location>
</feature>
<sequence length="196" mass="18725">MNKRPALLVASLAAAAGLALTGCGSGSGSGGYGGSAPTSSAPSSMAPSSMAPSSSSAGGGYGGGDYGGGSGSTPAAGALTLKTATVAGKSIVVDGKGDTVYIFTPDGMNATKSACLGACAAMWPAVESDSAPTLQGVTAKTGSITGSDGKMQVTVAGMPIYFFSHDTAPGQVNGQGVNGVWYVLGADGTVIKDSLK</sequence>
<dbReference type="Pfam" id="PF03640">
    <property type="entry name" value="Lipoprotein_15"/>
    <property type="match status" value="2"/>
</dbReference>
<accession>A0ABT9ISS5</accession>
<proteinExistence type="predicted"/>
<feature type="chain" id="PRO_5047217958" description="Lipoprotein" evidence="2">
    <location>
        <begin position="22"/>
        <end position="196"/>
    </location>
</feature>
<reference evidence="3 4" key="1">
    <citation type="submission" date="2023-08" db="EMBL/GenBank/DDBJ databases">
        <title>Arthrobacter horti sp. nov., isolated from forest soil.</title>
        <authorList>
            <person name="Park M."/>
        </authorList>
    </citation>
    <scope>NUCLEOTIDE SEQUENCE [LARGE SCALE GENOMIC DNA]</scope>
    <source>
        <strain evidence="3 4">YJM1</strain>
    </source>
</reference>
<feature type="signal peptide" evidence="2">
    <location>
        <begin position="1"/>
        <end position="21"/>
    </location>
</feature>
<dbReference type="PANTHER" id="PTHR39335:SF1">
    <property type="entry name" value="BLL4220 PROTEIN"/>
    <property type="match status" value="1"/>
</dbReference>
<evidence type="ECO:0000256" key="1">
    <source>
        <dbReference type="SAM" id="MobiDB-lite"/>
    </source>
</evidence>
<keyword evidence="4" id="KW-1185">Reference proteome</keyword>
<dbReference type="Proteomes" id="UP001232725">
    <property type="component" value="Unassembled WGS sequence"/>
</dbReference>
<comment type="caution">
    <text evidence="3">The sequence shown here is derived from an EMBL/GenBank/DDBJ whole genome shotgun (WGS) entry which is preliminary data.</text>
</comment>